<accession>A0ABN6CR09</accession>
<name>A0ABN6CR09_9ACTN</name>
<sequence length="139" mass="15784">MRNVLPKLGGMGAHWYESSIDRQMREATERGDFENLPGAGKPLDGHGEEYDEDWWVKDWLRREGATAGVIPPTLALRRAVEDLETVVGRLHTERDVRELVAGLNAKIDKSRRGYLDGPPVILRPLDPDAVVESWRSRRD</sequence>
<organism evidence="2 3">
    <name type="scientific">Actinoplanes ianthinogenes</name>
    <dbReference type="NCBI Taxonomy" id="122358"/>
    <lineage>
        <taxon>Bacteria</taxon>
        <taxon>Bacillati</taxon>
        <taxon>Actinomycetota</taxon>
        <taxon>Actinomycetes</taxon>
        <taxon>Micromonosporales</taxon>
        <taxon>Micromonosporaceae</taxon>
        <taxon>Actinoplanes</taxon>
    </lineage>
</organism>
<gene>
    <name evidence="2" type="ORF">Aiant_72790</name>
</gene>
<evidence type="ECO:0000259" key="1">
    <source>
        <dbReference type="Pfam" id="PF09350"/>
    </source>
</evidence>
<evidence type="ECO:0000313" key="3">
    <source>
        <dbReference type="Proteomes" id="UP000676967"/>
    </source>
</evidence>
<evidence type="ECO:0000313" key="2">
    <source>
        <dbReference type="EMBL" id="BCJ46622.1"/>
    </source>
</evidence>
<proteinExistence type="predicted"/>
<dbReference type="Proteomes" id="UP000676967">
    <property type="component" value="Chromosome"/>
</dbReference>
<protein>
    <submittedName>
        <fullName evidence="2">DUF1992 domain-containing protein</fullName>
    </submittedName>
</protein>
<feature type="domain" description="DnaJ homologue subfamily C member 28 conserved" evidence="1">
    <location>
        <begin position="20"/>
        <end position="85"/>
    </location>
</feature>
<keyword evidence="3" id="KW-1185">Reference proteome</keyword>
<reference evidence="2 3" key="1">
    <citation type="submission" date="2020-08" db="EMBL/GenBank/DDBJ databases">
        <title>Whole genome shotgun sequence of Actinoplanes ianthinogenes NBRC 13996.</title>
        <authorList>
            <person name="Komaki H."/>
            <person name="Tamura T."/>
        </authorList>
    </citation>
    <scope>NUCLEOTIDE SEQUENCE [LARGE SCALE GENOMIC DNA]</scope>
    <source>
        <strain evidence="2 3">NBRC 13996</strain>
    </source>
</reference>
<dbReference type="Pfam" id="PF09350">
    <property type="entry name" value="DJC28_CD"/>
    <property type="match status" value="1"/>
</dbReference>
<dbReference type="EMBL" id="AP023356">
    <property type="protein sequence ID" value="BCJ46622.1"/>
    <property type="molecule type" value="Genomic_DNA"/>
</dbReference>
<dbReference type="InterPro" id="IPR018961">
    <property type="entry name" value="DnaJ_homolog_subfam-C_membr-28"/>
</dbReference>